<keyword evidence="10" id="KW-1133">Transmembrane helix</keyword>
<evidence type="ECO:0000256" key="1">
    <source>
        <dbReference type="ARBA" id="ARBA00004448"/>
    </source>
</evidence>
<dbReference type="GO" id="GO:0005743">
    <property type="term" value="C:mitochondrial inner membrane"/>
    <property type="evidence" value="ECO:0007669"/>
    <property type="project" value="UniProtKB-SubCell"/>
</dbReference>
<dbReference type="Gene3D" id="1.50.40.10">
    <property type="entry name" value="Mitochondrial carrier domain"/>
    <property type="match status" value="2"/>
</dbReference>
<comment type="similarity">
    <text evidence="2">Belongs to the mitochondrial carrier (TC 2.A.29) family.</text>
</comment>
<feature type="transmembrane region" description="Helical" evidence="10">
    <location>
        <begin position="515"/>
        <end position="535"/>
    </location>
</feature>
<evidence type="ECO:0000256" key="9">
    <source>
        <dbReference type="PROSITE-ProRule" id="PRU00282"/>
    </source>
</evidence>
<dbReference type="VEuPathDB" id="TriTrypDB:TcIL3000_10_4100"/>
<gene>
    <name evidence="11" type="ORF">TCIL3000_10_4100</name>
</gene>
<dbReference type="InterPro" id="IPR002167">
    <property type="entry name" value="GDC-like"/>
</dbReference>
<dbReference type="AlphaFoldDB" id="G0UW81"/>
<dbReference type="PANTHER" id="PTHR24089">
    <property type="entry name" value="SOLUTE CARRIER FAMILY 25"/>
    <property type="match status" value="1"/>
</dbReference>
<dbReference type="Pfam" id="PF00153">
    <property type="entry name" value="Mito_carr"/>
    <property type="match status" value="3"/>
</dbReference>
<evidence type="ECO:0000256" key="8">
    <source>
        <dbReference type="ARBA" id="ARBA00023136"/>
    </source>
</evidence>
<feature type="transmembrane region" description="Helical" evidence="10">
    <location>
        <begin position="473"/>
        <end position="495"/>
    </location>
</feature>
<organism evidence="11">
    <name type="scientific">Trypanosoma congolense (strain IL3000)</name>
    <dbReference type="NCBI Taxonomy" id="1068625"/>
    <lineage>
        <taxon>Eukaryota</taxon>
        <taxon>Discoba</taxon>
        <taxon>Euglenozoa</taxon>
        <taxon>Kinetoplastea</taxon>
        <taxon>Metakinetoplastina</taxon>
        <taxon>Trypanosomatida</taxon>
        <taxon>Trypanosomatidae</taxon>
        <taxon>Trypanosoma</taxon>
        <taxon>Nannomonas</taxon>
    </lineage>
</organism>
<dbReference type="PRINTS" id="PR00928">
    <property type="entry name" value="GRAVESDC"/>
</dbReference>
<keyword evidence="6" id="KW-0999">Mitochondrion inner membrane</keyword>
<dbReference type="PRINTS" id="PR00926">
    <property type="entry name" value="MITOCARRIER"/>
</dbReference>
<comment type="subcellular location">
    <subcellularLocation>
        <location evidence="1">Mitochondrion inner membrane</location>
        <topology evidence="1">Multi-pass membrane protein</topology>
    </subcellularLocation>
</comment>
<dbReference type="GO" id="GO:0055085">
    <property type="term" value="P:transmembrane transport"/>
    <property type="evidence" value="ECO:0007669"/>
    <property type="project" value="InterPro"/>
</dbReference>
<sequence length="701" mass="76799">MQVKGDGAAISIACSGMETHFIPTDVIVKDITPLTPLSPNQIREVVQRFDDEKKGGLSEMQWVRFCEEYHKCFASVGAREISFERFQDFCALGAAEEPTRATRAVRGVLRFLEGFAAGGVAGAISKTVIAPADKVKIIFQVDSDRHFSLSNAYRAGKKTVREHGVTGLWIGNGAMMVRVVPYAAVTFATYDYYHEGFQYLLYDKRTDSGTGGRAVAVRFLSGSFSGATATACTYPLDLMRARLATHSVTSGIIPSYRCAYKSLVSEHGWKALYSGLVPTLIGIMPYAGCSFAVFETLKSYIVRWNGLPSDKAIPVRERIIAGGLAGLVAQSATYPLDIVRRRMQVTPGRYRGVLHALRVIYKEEGFAQGWYKGLVMNWIKGPVAVGTAFTVNDMVKRRIRDYNEKAAKYPHRKNLVSLPVGLACGAVAVLTAQLCTCAVLRIKALLYVGASFCLHAGCRCGPSRTIAGVKESLTYSGGVTMMQMVSYGAFTYSLFDPFQAASERLLFSLAPTPATNFVAGLMSGALATVMMYPIACMSARVISPGPPYRFHPRHWLLHDIPMPKYPRSFREWSSFALLGVAPVAGVAFSVYELLKDRYGCNSSEQRFLAGVFASFTGHAVAYFLNMGRCQGQLRQLTRMGSTNFQGMSIHSTPFSSFCRSIPLGWPRGAFTFGVSLAINDLCRDVVIKEKLLRNIFLGLGA</sequence>
<accession>G0UW81</accession>
<evidence type="ECO:0000256" key="2">
    <source>
        <dbReference type="ARBA" id="ARBA00006375"/>
    </source>
</evidence>
<evidence type="ECO:0000256" key="4">
    <source>
        <dbReference type="ARBA" id="ARBA00022692"/>
    </source>
</evidence>
<feature type="transmembrane region" description="Helical" evidence="10">
    <location>
        <begin position="606"/>
        <end position="624"/>
    </location>
</feature>
<dbReference type="InterPro" id="IPR002067">
    <property type="entry name" value="MCP"/>
</dbReference>
<feature type="transmembrane region" description="Helical" evidence="10">
    <location>
        <begin position="572"/>
        <end position="594"/>
    </location>
</feature>
<keyword evidence="7" id="KW-0496">Mitochondrion</keyword>
<dbReference type="EMBL" id="HE575323">
    <property type="protein sequence ID" value="CCC93647.1"/>
    <property type="molecule type" value="Genomic_DNA"/>
</dbReference>
<evidence type="ECO:0000256" key="10">
    <source>
        <dbReference type="SAM" id="Phobius"/>
    </source>
</evidence>
<protein>
    <submittedName>
        <fullName evidence="11">Putative mitochondrial carrier protein</fullName>
    </submittedName>
</protein>
<keyword evidence="4 9" id="KW-0812">Transmembrane</keyword>
<dbReference type="SUPFAM" id="SSF103506">
    <property type="entry name" value="Mitochondrial carrier"/>
    <property type="match status" value="2"/>
</dbReference>
<evidence type="ECO:0000256" key="6">
    <source>
        <dbReference type="ARBA" id="ARBA00022792"/>
    </source>
</evidence>
<feature type="repeat" description="Solcar" evidence="9">
    <location>
        <begin position="511"/>
        <end position="597"/>
    </location>
</feature>
<dbReference type="InterPro" id="IPR023395">
    <property type="entry name" value="MCP_dom_sf"/>
</dbReference>
<dbReference type="InterPro" id="IPR018108">
    <property type="entry name" value="MCP_transmembrane"/>
</dbReference>
<keyword evidence="3" id="KW-0813">Transport</keyword>
<feature type="repeat" description="Solcar" evidence="9">
    <location>
        <begin position="213"/>
        <end position="300"/>
    </location>
</feature>
<keyword evidence="8 9" id="KW-0472">Membrane</keyword>
<keyword evidence="5" id="KW-0677">Repeat</keyword>
<proteinExistence type="inferred from homology"/>
<evidence type="ECO:0000256" key="7">
    <source>
        <dbReference type="ARBA" id="ARBA00023128"/>
    </source>
</evidence>
<evidence type="ECO:0000256" key="5">
    <source>
        <dbReference type="ARBA" id="ARBA00022737"/>
    </source>
</evidence>
<dbReference type="PROSITE" id="PS50920">
    <property type="entry name" value="SOLCAR"/>
    <property type="match status" value="4"/>
</dbReference>
<evidence type="ECO:0000313" key="11">
    <source>
        <dbReference type="EMBL" id="CCC93647.1"/>
    </source>
</evidence>
<feature type="transmembrane region" description="Helical" evidence="10">
    <location>
        <begin position="271"/>
        <end position="294"/>
    </location>
</feature>
<feature type="repeat" description="Solcar" evidence="9">
    <location>
        <begin position="317"/>
        <end position="398"/>
    </location>
</feature>
<evidence type="ECO:0000256" key="3">
    <source>
        <dbReference type="ARBA" id="ARBA00022448"/>
    </source>
</evidence>
<feature type="repeat" description="Solcar" evidence="9">
    <location>
        <begin position="109"/>
        <end position="196"/>
    </location>
</feature>
<reference evidence="11" key="1">
    <citation type="journal article" date="2012" name="Proc. Natl. Acad. Sci. U.S.A.">
        <title>Antigenic diversity is generated by distinct evolutionary mechanisms in African trypanosome species.</title>
        <authorList>
            <person name="Jackson A.P."/>
            <person name="Berry A."/>
            <person name="Aslett M."/>
            <person name="Allison H.C."/>
            <person name="Burton P."/>
            <person name="Vavrova-Anderson J."/>
            <person name="Brown R."/>
            <person name="Browne H."/>
            <person name="Corton N."/>
            <person name="Hauser H."/>
            <person name="Gamble J."/>
            <person name="Gilderthorp R."/>
            <person name="Marcello L."/>
            <person name="McQuillan J."/>
            <person name="Otto T.D."/>
            <person name="Quail M.A."/>
            <person name="Sanders M.J."/>
            <person name="van Tonder A."/>
            <person name="Ginger M.L."/>
            <person name="Field M.C."/>
            <person name="Barry J.D."/>
            <person name="Hertz-Fowler C."/>
            <person name="Berriman M."/>
        </authorList>
    </citation>
    <scope>NUCLEOTIDE SEQUENCE</scope>
    <source>
        <strain evidence="11">IL3000</strain>
    </source>
</reference>
<name>G0UW81_TRYCI</name>